<dbReference type="AlphaFoldDB" id="A0ABD1F8S1"/>
<reference evidence="3 4" key="1">
    <citation type="submission" date="2024-05" db="EMBL/GenBank/DDBJ databases">
        <title>Genetic variation in Jamaican populations of the coffee berry borer (Hypothenemus hampei).</title>
        <authorList>
            <person name="Errbii M."/>
            <person name="Myrie A."/>
        </authorList>
    </citation>
    <scope>NUCLEOTIDE SEQUENCE [LARGE SCALE GENOMIC DNA]</scope>
    <source>
        <strain evidence="3">JA-Hopewell-2020-01-JO</strain>
        <tissue evidence="3">Whole body</tissue>
    </source>
</reference>
<keyword evidence="1" id="KW-0812">Transmembrane</keyword>
<gene>
    <name evidence="3" type="ORF">ABEB36_003318</name>
</gene>
<name>A0ABD1F8S1_HYPHA</name>
<feature type="transmembrane region" description="Helical" evidence="1">
    <location>
        <begin position="180"/>
        <end position="200"/>
    </location>
</feature>
<dbReference type="EMBL" id="JBDJPC010000002">
    <property type="protein sequence ID" value="KAL1513987.1"/>
    <property type="molecule type" value="Genomic_DNA"/>
</dbReference>
<dbReference type="Proteomes" id="UP001566132">
    <property type="component" value="Unassembled WGS sequence"/>
</dbReference>
<proteinExistence type="predicted"/>
<protein>
    <submittedName>
        <fullName evidence="3">Uncharacterized protein</fullName>
    </submittedName>
</protein>
<keyword evidence="1" id="KW-1133">Transmembrane helix</keyword>
<sequence length="285" mass="32164">MHSKLLYIFVSVLFVYYVQSARLTNNTERRDQLLVRNSRDIGPYFGLINCAMKYDVSCFIDAAEDYLEVKRNELLAQADVEVLKATGRSDSDSKPSHLADSLSRLLSELTGMFQKGISGIFEVGKDLNDDDAVENGSDLINATGEDTNGVARSSKNEVSRHKSGSSKEGLITKIIRVVKLGLYSLVLFLFITSVLMMFNAFVGFKMLLVSMWGVALLALKVYLSYKHEGGTVVVHEDVHHDHHYEDEHHFLPDWHRNYLPKDESYAQKIAYGGQKPTSSWTSWLD</sequence>
<accession>A0ABD1F8S1</accession>
<organism evidence="3 4">
    <name type="scientific">Hypothenemus hampei</name>
    <name type="common">Coffee berry borer</name>
    <dbReference type="NCBI Taxonomy" id="57062"/>
    <lineage>
        <taxon>Eukaryota</taxon>
        <taxon>Metazoa</taxon>
        <taxon>Ecdysozoa</taxon>
        <taxon>Arthropoda</taxon>
        <taxon>Hexapoda</taxon>
        <taxon>Insecta</taxon>
        <taxon>Pterygota</taxon>
        <taxon>Neoptera</taxon>
        <taxon>Endopterygota</taxon>
        <taxon>Coleoptera</taxon>
        <taxon>Polyphaga</taxon>
        <taxon>Cucujiformia</taxon>
        <taxon>Curculionidae</taxon>
        <taxon>Scolytinae</taxon>
        <taxon>Hypothenemus</taxon>
    </lineage>
</organism>
<feature type="signal peptide" evidence="2">
    <location>
        <begin position="1"/>
        <end position="20"/>
    </location>
</feature>
<keyword evidence="4" id="KW-1185">Reference proteome</keyword>
<evidence type="ECO:0000256" key="1">
    <source>
        <dbReference type="SAM" id="Phobius"/>
    </source>
</evidence>
<keyword evidence="2" id="KW-0732">Signal</keyword>
<evidence type="ECO:0000313" key="4">
    <source>
        <dbReference type="Proteomes" id="UP001566132"/>
    </source>
</evidence>
<evidence type="ECO:0000256" key="2">
    <source>
        <dbReference type="SAM" id="SignalP"/>
    </source>
</evidence>
<feature type="transmembrane region" description="Helical" evidence="1">
    <location>
        <begin position="207"/>
        <end position="225"/>
    </location>
</feature>
<feature type="chain" id="PRO_5044852969" evidence="2">
    <location>
        <begin position="21"/>
        <end position="285"/>
    </location>
</feature>
<keyword evidence="1" id="KW-0472">Membrane</keyword>
<comment type="caution">
    <text evidence="3">The sequence shown here is derived from an EMBL/GenBank/DDBJ whole genome shotgun (WGS) entry which is preliminary data.</text>
</comment>
<evidence type="ECO:0000313" key="3">
    <source>
        <dbReference type="EMBL" id="KAL1513987.1"/>
    </source>
</evidence>